<dbReference type="PRINTS" id="PR00476">
    <property type="entry name" value="PHFRCTKINASE"/>
</dbReference>
<comment type="subcellular location">
    <subcellularLocation>
        <location evidence="9">Cytoplasm</location>
    </subcellularLocation>
</comment>
<dbReference type="GO" id="GO:0048029">
    <property type="term" value="F:monosaccharide binding"/>
    <property type="evidence" value="ECO:0007669"/>
    <property type="project" value="TreeGrafter"/>
</dbReference>
<dbReference type="GO" id="GO:0005524">
    <property type="term" value="F:ATP binding"/>
    <property type="evidence" value="ECO:0007669"/>
    <property type="project" value="UniProtKB-KW"/>
</dbReference>
<dbReference type="RefSeq" id="WP_145729586.1">
    <property type="nucleotide sequence ID" value="NZ_VITR01000002.1"/>
</dbReference>
<evidence type="ECO:0000259" key="10">
    <source>
        <dbReference type="Pfam" id="PF00365"/>
    </source>
</evidence>
<evidence type="ECO:0000313" key="11">
    <source>
        <dbReference type="EMBL" id="TWB45157.1"/>
    </source>
</evidence>
<comment type="caution">
    <text evidence="9">Lacks conserved residue(s) required for the propagation of feature annotation.</text>
</comment>
<dbReference type="GO" id="GO:0061621">
    <property type="term" value="P:canonical glycolysis"/>
    <property type="evidence" value="ECO:0007669"/>
    <property type="project" value="TreeGrafter"/>
</dbReference>
<dbReference type="UniPathway" id="UPA00109">
    <property type="reaction ID" value="UER00182"/>
</dbReference>
<comment type="subunit">
    <text evidence="9">Homodimer or homotetramer.</text>
</comment>
<dbReference type="PANTHER" id="PTHR13697:SF52">
    <property type="entry name" value="ATP-DEPENDENT 6-PHOSPHOFRUCTOKINASE 3"/>
    <property type="match status" value="1"/>
</dbReference>
<feature type="site" description="Important for substrate specificity; cannot use PPi as phosphoryl donor" evidence="9">
    <location>
        <position position="119"/>
    </location>
</feature>
<dbReference type="GO" id="GO:0046872">
    <property type="term" value="F:metal ion binding"/>
    <property type="evidence" value="ECO:0007669"/>
    <property type="project" value="UniProtKB-KW"/>
</dbReference>
<comment type="function">
    <text evidence="9">Catalyzes the phosphorylation of D-fructose 6-phosphate to fructose 1,6-bisphosphate by ATP, the first committing step of glycolysis.</text>
</comment>
<dbReference type="GO" id="GO:0005945">
    <property type="term" value="C:6-phosphofructokinase complex"/>
    <property type="evidence" value="ECO:0007669"/>
    <property type="project" value="TreeGrafter"/>
</dbReference>
<dbReference type="HAMAP" id="MF_01976">
    <property type="entry name" value="Phosphofructokinase_III"/>
    <property type="match status" value="1"/>
</dbReference>
<dbReference type="InterPro" id="IPR012829">
    <property type="entry name" value="Phosphofructokinase_III"/>
</dbReference>
<feature type="binding site" evidence="9">
    <location>
        <begin position="80"/>
        <end position="81"/>
    </location>
    <ligand>
        <name>ATP</name>
        <dbReference type="ChEBI" id="CHEBI:30616"/>
    </ligand>
</feature>
<keyword evidence="4 9" id="KW-0808">Transferase</keyword>
<evidence type="ECO:0000256" key="2">
    <source>
        <dbReference type="ARBA" id="ARBA00004679"/>
    </source>
</evidence>
<dbReference type="GO" id="GO:0006002">
    <property type="term" value="P:fructose 6-phosphate metabolic process"/>
    <property type="evidence" value="ECO:0007669"/>
    <property type="project" value="InterPro"/>
</dbReference>
<dbReference type="OrthoDB" id="9802503at2"/>
<comment type="cofactor">
    <cofactor evidence="1 9">
        <name>Mg(2+)</name>
        <dbReference type="ChEBI" id="CHEBI:18420"/>
    </cofactor>
</comment>
<feature type="binding site" evidence="9">
    <location>
        <position position="178"/>
    </location>
    <ligand>
        <name>substrate</name>
        <note>ligand shared between dimeric partners</note>
    </ligand>
</feature>
<dbReference type="InterPro" id="IPR012003">
    <property type="entry name" value="ATP_PFK_prok-type"/>
</dbReference>
<dbReference type="InterPro" id="IPR035966">
    <property type="entry name" value="PKF_sf"/>
</dbReference>
<dbReference type="GO" id="GO:0016208">
    <property type="term" value="F:AMP binding"/>
    <property type="evidence" value="ECO:0007669"/>
    <property type="project" value="TreeGrafter"/>
</dbReference>
<proteinExistence type="inferred from homology"/>
<feature type="binding site" evidence="9">
    <location>
        <begin position="117"/>
        <end position="120"/>
    </location>
    <ligand>
        <name>ATP</name>
        <dbReference type="ChEBI" id="CHEBI:30616"/>
    </ligand>
</feature>
<evidence type="ECO:0000313" key="12">
    <source>
        <dbReference type="Proteomes" id="UP000315751"/>
    </source>
</evidence>
<feature type="binding site" evidence="9">
    <location>
        <position position="14"/>
    </location>
    <ligand>
        <name>ATP</name>
        <dbReference type="ChEBI" id="CHEBI:30616"/>
    </ligand>
</feature>
<dbReference type="NCBIfam" id="NF002872">
    <property type="entry name" value="PRK03202.1"/>
    <property type="match status" value="1"/>
</dbReference>
<comment type="pathway">
    <text evidence="2 9">Carbohydrate degradation; glycolysis; D-glyceraldehyde 3-phosphate and glycerone phosphate from D-glucose: step 3/4.</text>
</comment>
<evidence type="ECO:0000256" key="8">
    <source>
        <dbReference type="ARBA" id="ARBA00023152"/>
    </source>
</evidence>
<dbReference type="NCBIfam" id="NF010674">
    <property type="entry name" value="PRK14071.1"/>
    <property type="match status" value="1"/>
</dbReference>
<comment type="caution">
    <text evidence="11">The sequence shown here is derived from an EMBL/GenBank/DDBJ whole genome shotgun (WGS) entry which is preliminary data.</text>
</comment>
<dbReference type="GO" id="GO:0030388">
    <property type="term" value="P:fructose 1,6-bisphosphate metabolic process"/>
    <property type="evidence" value="ECO:0007669"/>
    <property type="project" value="TreeGrafter"/>
</dbReference>
<dbReference type="InterPro" id="IPR015912">
    <property type="entry name" value="Phosphofructokinase_CS"/>
</dbReference>
<dbReference type="PANTHER" id="PTHR13697">
    <property type="entry name" value="PHOSPHOFRUCTOKINASE"/>
    <property type="match status" value="1"/>
</dbReference>
<dbReference type="EC" id="2.7.1.11" evidence="9"/>
<keyword evidence="5 9" id="KW-0479">Metal-binding</keyword>
<dbReference type="SUPFAM" id="SSF53784">
    <property type="entry name" value="Phosphofructokinase"/>
    <property type="match status" value="1"/>
</dbReference>
<comment type="catalytic activity">
    <reaction evidence="9">
        <text>beta-D-fructose 6-phosphate + ATP = beta-D-fructose 1,6-bisphosphate + ADP + H(+)</text>
        <dbReference type="Rhea" id="RHEA:16109"/>
        <dbReference type="ChEBI" id="CHEBI:15378"/>
        <dbReference type="ChEBI" id="CHEBI:30616"/>
        <dbReference type="ChEBI" id="CHEBI:32966"/>
        <dbReference type="ChEBI" id="CHEBI:57634"/>
        <dbReference type="ChEBI" id="CHEBI:456216"/>
        <dbReference type="EC" id="2.7.1.11"/>
    </reaction>
</comment>
<dbReference type="AlphaFoldDB" id="A0A560HFF9"/>
<evidence type="ECO:0000256" key="5">
    <source>
        <dbReference type="ARBA" id="ARBA00022723"/>
    </source>
</evidence>
<comment type="similarity">
    <text evidence="9">Belongs to the phosphofructokinase type A (PFKA) family. Mixed-substrate PFK group III subfamily.</text>
</comment>
<keyword evidence="8 9" id="KW-0324">Glycolysis</keyword>
<evidence type="ECO:0000256" key="3">
    <source>
        <dbReference type="ARBA" id="ARBA00022490"/>
    </source>
</evidence>
<dbReference type="Pfam" id="PF00365">
    <property type="entry name" value="PFK"/>
    <property type="match status" value="1"/>
</dbReference>
<keyword evidence="9" id="KW-0547">Nucleotide-binding</keyword>
<evidence type="ECO:0000256" key="1">
    <source>
        <dbReference type="ARBA" id="ARBA00001946"/>
    </source>
</evidence>
<dbReference type="GO" id="GO:0003872">
    <property type="term" value="F:6-phosphofructokinase activity"/>
    <property type="evidence" value="ECO:0007669"/>
    <property type="project" value="UniProtKB-UniRule"/>
</dbReference>
<protein>
    <recommendedName>
        <fullName evidence="9">ATP-dependent 6-phosphofructokinase</fullName>
        <shortName evidence="9">ATP-PFK</shortName>
        <shortName evidence="9">Phosphofructokinase</shortName>
        <ecNumber evidence="9">2.7.1.11</ecNumber>
    </recommendedName>
    <alternativeName>
        <fullName evidence="9">Phosphohexokinase</fullName>
    </alternativeName>
</protein>
<keyword evidence="3 9" id="KW-0963">Cytoplasm</keyword>
<feature type="binding site" description="in other chain" evidence="9">
    <location>
        <position position="238"/>
    </location>
    <ligand>
        <name>substrate</name>
        <note>ligand shared between dimeric partners</note>
    </ligand>
</feature>
<name>A0A560HFF9_9PROT</name>
<sequence>MSNGKRIGILTSGGDCAGLNAVIRAVVHRAVTTYNWQVVGIEEGTHGLLDRPVRHRVLLPADVDGTILRQGGTVLGTTNKGDPFAYPMPDGSKKDRSQEIISGCRELGLDALIGIGGDGSLAILRRLAQEGGLNLVGIPKTIDNDLGLTEVSVGYDTAVAVATEALDRLQPTAASHARVMVLEVMGRDAGHIALAAGIAGGADVILLPEIPWTVEGVANRIRQIRAHGRNFALVVVSEAATLPGGGKARQEFSDGQKRYGGIGGYIGHLIAEATGAETRVTVLGHVQRGGSPNPRDRLIASAFGVHAVDLIAQGRYDRMVAWSNRKVIDVPIADAIKAYAAVDVDGTLVRTARGLGIYVGEPMGEPVG</sequence>
<dbReference type="GO" id="GO:0070095">
    <property type="term" value="F:fructose-6-phosphate binding"/>
    <property type="evidence" value="ECO:0007669"/>
    <property type="project" value="TreeGrafter"/>
</dbReference>
<keyword evidence="6 9" id="KW-0418">Kinase</keyword>
<dbReference type="Gene3D" id="3.40.50.450">
    <property type="match status" value="1"/>
</dbReference>
<feature type="domain" description="Phosphofructokinase" evidence="10">
    <location>
        <begin position="6"/>
        <end position="311"/>
    </location>
</feature>
<feature type="binding site" description="in other chain" evidence="9">
    <location>
        <begin position="185"/>
        <end position="187"/>
    </location>
    <ligand>
        <name>substrate</name>
        <note>ligand shared between dimeric partners</note>
    </ligand>
</feature>
<dbReference type="InterPro" id="IPR000023">
    <property type="entry name" value="Phosphofructokinase_dom"/>
</dbReference>
<feature type="binding site" description="in other chain" evidence="9">
    <location>
        <begin position="285"/>
        <end position="288"/>
    </location>
    <ligand>
        <name>substrate</name>
        <note>ligand shared between dimeric partners</note>
    </ligand>
</feature>
<feature type="binding site" evidence="9">
    <location>
        <position position="118"/>
    </location>
    <ligand>
        <name>Mg(2+)</name>
        <dbReference type="ChEBI" id="CHEBI:18420"/>
        <note>catalytic</note>
    </ligand>
</feature>
<dbReference type="PIRSF" id="PIRSF000532">
    <property type="entry name" value="ATP_PFK_prok"/>
    <property type="match status" value="1"/>
</dbReference>
<gene>
    <name evidence="9" type="primary">pfkA</name>
    <name evidence="11" type="ORF">FBZ90_102109</name>
</gene>
<evidence type="ECO:0000256" key="9">
    <source>
        <dbReference type="HAMAP-Rule" id="MF_01976"/>
    </source>
</evidence>
<feature type="binding site" evidence="9">
    <location>
        <position position="279"/>
    </location>
    <ligand>
        <name>substrate</name>
        <note>ligand shared between dimeric partners</note>
    </ligand>
</feature>
<dbReference type="EMBL" id="VITR01000002">
    <property type="protein sequence ID" value="TWB45157.1"/>
    <property type="molecule type" value="Genomic_DNA"/>
</dbReference>
<evidence type="ECO:0000256" key="6">
    <source>
        <dbReference type="ARBA" id="ARBA00022777"/>
    </source>
</evidence>
<dbReference type="Gene3D" id="3.40.50.460">
    <property type="entry name" value="Phosphofructokinase domain"/>
    <property type="match status" value="1"/>
</dbReference>
<feature type="active site" description="Proton acceptor" evidence="9">
    <location>
        <position position="143"/>
    </location>
</feature>
<keyword evidence="12" id="KW-1185">Reference proteome</keyword>
<reference evidence="11 12" key="1">
    <citation type="submission" date="2019-06" db="EMBL/GenBank/DDBJ databases">
        <title>Genomic Encyclopedia of Type Strains, Phase IV (KMG-V): Genome sequencing to study the core and pangenomes of soil and plant-associated prokaryotes.</title>
        <authorList>
            <person name="Whitman W."/>
        </authorList>
    </citation>
    <scope>NUCLEOTIDE SEQUENCE [LARGE SCALE GENOMIC DNA]</scope>
    <source>
        <strain evidence="11 12">BR 11622</strain>
    </source>
</reference>
<accession>A0A560HFF9</accession>
<dbReference type="GO" id="GO:0042802">
    <property type="term" value="F:identical protein binding"/>
    <property type="evidence" value="ECO:0007669"/>
    <property type="project" value="TreeGrafter"/>
</dbReference>
<dbReference type="InterPro" id="IPR022953">
    <property type="entry name" value="ATP_PFK"/>
</dbReference>
<dbReference type="GO" id="GO:0047334">
    <property type="term" value="F:diphosphate-fructose-6-phosphate 1-phosphotransferase activity"/>
    <property type="evidence" value="ECO:0007669"/>
    <property type="project" value="InterPro"/>
</dbReference>
<evidence type="ECO:0000256" key="4">
    <source>
        <dbReference type="ARBA" id="ARBA00022679"/>
    </source>
</evidence>
<organism evidence="11 12">
    <name type="scientific">Nitrospirillum amazonense</name>
    <dbReference type="NCBI Taxonomy" id="28077"/>
    <lineage>
        <taxon>Bacteria</taxon>
        <taxon>Pseudomonadati</taxon>
        <taxon>Pseudomonadota</taxon>
        <taxon>Alphaproteobacteria</taxon>
        <taxon>Rhodospirillales</taxon>
        <taxon>Azospirillaceae</taxon>
        <taxon>Nitrospirillum</taxon>
    </lineage>
</organism>
<dbReference type="PROSITE" id="PS00433">
    <property type="entry name" value="PHOSPHOFRUCTOKINASE"/>
    <property type="match status" value="1"/>
</dbReference>
<dbReference type="Proteomes" id="UP000315751">
    <property type="component" value="Unassembled WGS sequence"/>
</dbReference>
<keyword evidence="9" id="KW-0067">ATP-binding</keyword>
<feature type="binding site" description="in other chain" evidence="9">
    <location>
        <begin position="141"/>
        <end position="143"/>
    </location>
    <ligand>
        <name>substrate</name>
        <note>ligand shared between dimeric partners</note>
    </ligand>
</feature>
<evidence type="ECO:0000256" key="7">
    <source>
        <dbReference type="ARBA" id="ARBA00022842"/>
    </source>
</evidence>
<keyword evidence="7 9" id="KW-0460">Magnesium</keyword>